<evidence type="ECO:0000313" key="7">
    <source>
        <dbReference type="EMBL" id="GFY78326.1"/>
    </source>
</evidence>
<protein>
    <submittedName>
        <fullName evidence="7">Transmembrane protein 151B</fullName>
    </submittedName>
</protein>
<evidence type="ECO:0000256" key="1">
    <source>
        <dbReference type="ARBA" id="ARBA00004141"/>
    </source>
</evidence>
<feature type="compositionally biased region" description="Low complexity" evidence="6">
    <location>
        <begin position="37"/>
        <end position="47"/>
    </location>
</feature>
<reference evidence="7" key="1">
    <citation type="submission" date="2020-08" db="EMBL/GenBank/DDBJ databases">
        <title>Multicomponent nature underlies the extraordinary mechanical properties of spider dragline silk.</title>
        <authorList>
            <person name="Kono N."/>
            <person name="Nakamura H."/>
            <person name="Mori M."/>
            <person name="Yoshida Y."/>
            <person name="Ohtoshi R."/>
            <person name="Malay A.D."/>
            <person name="Moran D.A.P."/>
            <person name="Tomita M."/>
            <person name="Numata K."/>
            <person name="Arakawa K."/>
        </authorList>
    </citation>
    <scope>NUCLEOTIDE SEQUENCE</scope>
</reference>
<dbReference type="PANTHER" id="PTHR31893">
    <property type="entry name" value="TRANSMEMBRANE PROTEIN 151 HOMOLOG"/>
    <property type="match status" value="1"/>
</dbReference>
<dbReference type="GO" id="GO:0016020">
    <property type="term" value="C:membrane"/>
    <property type="evidence" value="ECO:0007669"/>
    <property type="project" value="UniProtKB-SubCell"/>
</dbReference>
<comment type="similarity">
    <text evidence="2">Belongs to the TMEM151 family.</text>
</comment>
<accession>A0A8X6YSB3</accession>
<keyword evidence="3 7" id="KW-0812">Transmembrane</keyword>
<proteinExistence type="inferred from homology"/>
<evidence type="ECO:0000256" key="4">
    <source>
        <dbReference type="ARBA" id="ARBA00022989"/>
    </source>
</evidence>
<evidence type="ECO:0000256" key="5">
    <source>
        <dbReference type="ARBA" id="ARBA00023136"/>
    </source>
</evidence>
<keyword evidence="8" id="KW-1185">Reference proteome</keyword>
<feature type="region of interest" description="Disordered" evidence="6">
    <location>
        <begin position="1"/>
        <end position="71"/>
    </location>
</feature>
<comment type="caution">
    <text evidence="7">The sequence shown here is derived from an EMBL/GenBank/DDBJ whole genome shotgun (WGS) entry which is preliminary data.</text>
</comment>
<dbReference type="OrthoDB" id="190434at2759"/>
<evidence type="ECO:0000256" key="2">
    <source>
        <dbReference type="ARBA" id="ARBA00009583"/>
    </source>
</evidence>
<evidence type="ECO:0000313" key="8">
    <source>
        <dbReference type="Proteomes" id="UP000886998"/>
    </source>
</evidence>
<evidence type="ECO:0000256" key="3">
    <source>
        <dbReference type="ARBA" id="ARBA00022692"/>
    </source>
</evidence>
<dbReference type="Pfam" id="PF14857">
    <property type="entry name" value="TMEM151"/>
    <property type="match status" value="1"/>
</dbReference>
<dbReference type="PANTHER" id="PTHR31893:SF5">
    <property type="entry name" value="TRANSMEMBRANE PROTEIN 151 HOMOLOG"/>
    <property type="match status" value="1"/>
</dbReference>
<dbReference type="Proteomes" id="UP000886998">
    <property type="component" value="Unassembled WGS sequence"/>
</dbReference>
<keyword evidence="5" id="KW-0472">Membrane</keyword>
<name>A0A8X6YSB3_9ARAC</name>
<organism evidence="7 8">
    <name type="scientific">Trichonephila inaurata madagascariensis</name>
    <dbReference type="NCBI Taxonomy" id="2747483"/>
    <lineage>
        <taxon>Eukaryota</taxon>
        <taxon>Metazoa</taxon>
        <taxon>Ecdysozoa</taxon>
        <taxon>Arthropoda</taxon>
        <taxon>Chelicerata</taxon>
        <taxon>Arachnida</taxon>
        <taxon>Araneae</taxon>
        <taxon>Araneomorphae</taxon>
        <taxon>Entelegynae</taxon>
        <taxon>Araneoidea</taxon>
        <taxon>Nephilidae</taxon>
        <taxon>Trichonephila</taxon>
        <taxon>Trichonephila inaurata</taxon>
    </lineage>
</organism>
<sequence length="256" mass="29690">MLCPLPLSATSSEAKSVQQPPSRRPHQVPRPHPPDRGLPVRPGVVPVRPRHASRRQLPQLPHYNPQDGQPLRRRLRLHTSRIYGHALPRLPGRVLALHYQDGAGVDSASVYDHIQQMRETQPVIWWKAVCYHYVRRTRHVTRYRNGDAYTTTQVYYERVNSHGSGASFTYTNCGVKDISKKLIDLEKHPATKIRFSKGFAFANLDAANEFDEQRRRFFHENERLDDYMEMCEGLDLVGVNFQEHMVAFAEPHRLPW</sequence>
<comment type="subcellular location">
    <subcellularLocation>
        <location evidence="1">Membrane</location>
        <topology evidence="1">Multi-pass membrane protein</topology>
    </subcellularLocation>
</comment>
<gene>
    <name evidence="7" type="primary">tmem151b</name>
    <name evidence="7" type="ORF">TNIN_363931</name>
</gene>
<dbReference type="EMBL" id="BMAV01022934">
    <property type="protein sequence ID" value="GFY78326.1"/>
    <property type="molecule type" value="Genomic_DNA"/>
</dbReference>
<dbReference type="InterPro" id="IPR026767">
    <property type="entry name" value="Tmem151"/>
</dbReference>
<keyword evidence="4" id="KW-1133">Transmembrane helix</keyword>
<evidence type="ECO:0000256" key="6">
    <source>
        <dbReference type="SAM" id="MobiDB-lite"/>
    </source>
</evidence>
<dbReference type="AlphaFoldDB" id="A0A8X6YSB3"/>